<dbReference type="EMBL" id="CM017650">
    <property type="protein sequence ID" value="TYI94087.1"/>
    <property type="molecule type" value="Genomic_DNA"/>
</dbReference>
<sequence length="75" mass="8804">MIYRLHELLYRLFLGTAFFGCRHSFLFIFVFTPLKRIAPQKRSSIIVIFVAKASTSRPVYYINLFAIATHSIEFD</sequence>
<evidence type="ECO:0000313" key="2">
    <source>
        <dbReference type="EMBL" id="TYI94087.1"/>
    </source>
</evidence>
<evidence type="ECO:0000313" key="3">
    <source>
        <dbReference type="Proteomes" id="UP000323597"/>
    </source>
</evidence>
<dbReference type="Proteomes" id="UP000323597">
    <property type="component" value="Chromosome D02"/>
</dbReference>
<feature type="transmembrane region" description="Helical" evidence="1">
    <location>
        <begin position="12"/>
        <end position="34"/>
    </location>
</feature>
<protein>
    <submittedName>
        <fullName evidence="2">Uncharacterized protein</fullName>
    </submittedName>
</protein>
<reference evidence="2 3" key="1">
    <citation type="submission" date="2019-07" db="EMBL/GenBank/DDBJ databases">
        <title>WGS assembly of Gossypium mustelinum.</title>
        <authorList>
            <person name="Chen Z.J."/>
            <person name="Sreedasyam A."/>
            <person name="Ando A."/>
            <person name="Song Q."/>
            <person name="De L."/>
            <person name="Hulse-Kemp A."/>
            <person name="Ding M."/>
            <person name="Ye W."/>
            <person name="Kirkbride R."/>
            <person name="Jenkins J."/>
            <person name="Plott C."/>
            <person name="Lovell J."/>
            <person name="Lin Y.-M."/>
            <person name="Vaughn R."/>
            <person name="Liu B."/>
            <person name="Li W."/>
            <person name="Simpson S."/>
            <person name="Scheffler B."/>
            <person name="Saski C."/>
            <person name="Grover C."/>
            <person name="Hu G."/>
            <person name="Conover J."/>
            <person name="Carlson J."/>
            <person name="Shu S."/>
            <person name="Boston L."/>
            <person name="Williams M."/>
            <person name="Peterson D."/>
            <person name="Mcgee K."/>
            <person name="Jones D."/>
            <person name="Wendel J."/>
            <person name="Stelly D."/>
            <person name="Grimwood J."/>
            <person name="Schmutz J."/>
        </authorList>
    </citation>
    <scope>NUCLEOTIDE SEQUENCE [LARGE SCALE GENOMIC DNA]</scope>
    <source>
        <strain evidence="2">1408120.09</strain>
    </source>
</reference>
<name>A0A5D2VXA5_GOSMU</name>
<keyword evidence="3" id="KW-1185">Reference proteome</keyword>
<dbReference type="AlphaFoldDB" id="A0A5D2VXA5"/>
<evidence type="ECO:0000256" key="1">
    <source>
        <dbReference type="SAM" id="Phobius"/>
    </source>
</evidence>
<proteinExistence type="predicted"/>
<keyword evidence="1" id="KW-0812">Transmembrane</keyword>
<organism evidence="2 3">
    <name type="scientific">Gossypium mustelinum</name>
    <name type="common">Cotton</name>
    <name type="synonym">Gossypium caicoense</name>
    <dbReference type="NCBI Taxonomy" id="34275"/>
    <lineage>
        <taxon>Eukaryota</taxon>
        <taxon>Viridiplantae</taxon>
        <taxon>Streptophyta</taxon>
        <taxon>Embryophyta</taxon>
        <taxon>Tracheophyta</taxon>
        <taxon>Spermatophyta</taxon>
        <taxon>Magnoliopsida</taxon>
        <taxon>eudicotyledons</taxon>
        <taxon>Gunneridae</taxon>
        <taxon>Pentapetalae</taxon>
        <taxon>rosids</taxon>
        <taxon>malvids</taxon>
        <taxon>Malvales</taxon>
        <taxon>Malvaceae</taxon>
        <taxon>Malvoideae</taxon>
        <taxon>Gossypium</taxon>
    </lineage>
</organism>
<accession>A0A5D2VXA5</accession>
<keyword evidence="1" id="KW-0472">Membrane</keyword>
<gene>
    <name evidence="2" type="ORF">E1A91_D02G178800v1</name>
</gene>
<keyword evidence="1" id="KW-1133">Transmembrane helix</keyword>